<evidence type="ECO:0000256" key="1">
    <source>
        <dbReference type="SAM" id="Phobius"/>
    </source>
</evidence>
<name>A0A4R5FST8_9ACTN</name>
<dbReference type="EMBL" id="SMLD01000026">
    <property type="protein sequence ID" value="TDE55874.1"/>
    <property type="molecule type" value="Genomic_DNA"/>
</dbReference>
<feature type="transmembrane region" description="Helical" evidence="1">
    <location>
        <begin position="146"/>
        <end position="165"/>
    </location>
</feature>
<gene>
    <name evidence="2" type="ORF">E1295_13135</name>
</gene>
<proteinExistence type="predicted"/>
<keyword evidence="1" id="KW-0812">Transmembrane</keyword>
<comment type="caution">
    <text evidence="2">The sequence shown here is derived from an EMBL/GenBank/DDBJ whole genome shotgun (WGS) entry which is preliminary data.</text>
</comment>
<dbReference type="AlphaFoldDB" id="A0A4R5FST8"/>
<organism evidence="2 3">
    <name type="scientific">Nonomuraea mesophila</name>
    <dbReference type="NCBI Taxonomy" id="2530382"/>
    <lineage>
        <taxon>Bacteria</taxon>
        <taxon>Bacillati</taxon>
        <taxon>Actinomycetota</taxon>
        <taxon>Actinomycetes</taxon>
        <taxon>Streptosporangiales</taxon>
        <taxon>Streptosporangiaceae</taxon>
        <taxon>Nonomuraea</taxon>
    </lineage>
</organism>
<protein>
    <submittedName>
        <fullName evidence="2">Uncharacterized protein</fullName>
    </submittedName>
</protein>
<feature type="transmembrane region" description="Helical" evidence="1">
    <location>
        <begin position="77"/>
        <end position="101"/>
    </location>
</feature>
<feature type="transmembrane region" description="Helical" evidence="1">
    <location>
        <begin position="200"/>
        <end position="222"/>
    </location>
</feature>
<feature type="transmembrane region" description="Helical" evidence="1">
    <location>
        <begin position="287"/>
        <end position="308"/>
    </location>
</feature>
<sequence length="319" mass="32572">MTPLERRYRAVLRLLPAAYRAEREEEMVDTFMEAAGGGLRRPGWGEIASVLALSARVRLGGPGAPPRHLAWGAAVRLVALLGLAYQTAYAAFGLAGLPYLLSYEGDAGLLGTAGSADRLGAIADYGFPCCSAVAFVAVMHGRPRTAKAAAVLGALPALAGATAMAPSLRDLVALVFTAVPVIALLLAFPGDAAPPRRGRWLTVVPLVAGLIGYGLSTAAAAAGGVRLSPWSEPLGMAVVALVAAAPFVAARGRSPGPALALAAAGALLLIVRLPAVIGLPLEQASAGVTAMFLAQCALLVPLVVVFAWRGWRSLPPARP</sequence>
<accession>A0A4R5FST8</accession>
<keyword evidence="1" id="KW-0472">Membrane</keyword>
<dbReference type="RefSeq" id="WP_132630535.1">
    <property type="nucleotide sequence ID" value="NZ_SMLD01000026.1"/>
</dbReference>
<feature type="transmembrane region" description="Helical" evidence="1">
    <location>
        <begin position="234"/>
        <end position="252"/>
    </location>
</feature>
<feature type="transmembrane region" description="Helical" evidence="1">
    <location>
        <begin position="171"/>
        <end position="188"/>
    </location>
</feature>
<feature type="transmembrane region" description="Helical" evidence="1">
    <location>
        <begin position="259"/>
        <end position="281"/>
    </location>
</feature>
<keyword evidence="3" id="KW-1185">Reference proteome</keyword>
<feature type="transmembrane region" description="Helical" evidence="1">
    <location>
        <begin position="121"/>
        <end position="139"/>
    </location>
</feature>
<evidence type="ECO:0000313" key="2">
    <source>
        <dbReference type="EMBL" id="TDE55874.1"/>
    </source>
</evidence>
<evidence type="ECO:0000313" key="3">
    <source>
        <dbReference type="Proteomes" id="UP000295136"/>
    </source>
</evidence>
<dbReference type="Proteomes" id="UP000295136">
    <property type="component" value="Unassembled WGS sequence"/>
</dbReference>
<keyword evidence="1" id="KW-1133">Transmembrane helix</keyword>
<reference evidence="2 3" key="1">
    <citation type="submission" date="2019-03" db="EMBL/GenBank/DDBJ databases">
        <title>Draft genome sequences of novel Actinobacteria.</title>
        <authorList>
            <person name="Sahin N."/>
            <person name="Ay H."/>
            <person name="Saygin H."/>
        </authorList>
    </citation>
    <scope>NUCLEOTIDE SEQUENCE [LARGE SCALE GENOMIC DNA]</scope>
    <source>
        <strain evidence="2 3">6K102</strain>
    </source>
</reference>